<feature type="chain" id="PRO_5045098428" description="PXPV repeat-containing protein" evidence="2">
    <location>
        <begin position="29"/>
        <end position="195"/>
    </location>
</feature>
<dbReference type="RefSeq" id="WP_340356463.1">
    <property type="nucleotide sequence ID" value="NZ_JBBKZU010000003.1"/>
</dbReference>
<feature type="signal peptide" evidence="2">
    <location>
        <begin position="1"/>
        <end position="28"/>
    </location>
</feature>
<sequence>MNTKMIRRISAISAFAAALGGAATMAHAEQVQARVITSSPITEPNGSVSYHVTYEYAGRQYTTQTRTPPGASIWVDANSYGITSPVPAQQQYGQQQYGQQQYGQQQYGQEPYGQQQYAQPQAPAPQSWDNVVPEQGVVVSGGGAVAPAPVYGPAPVYVQPAAPAYYPAPAYYAPPAYAWPPIGISLGFGYSRGWR</sequence>
<name>A0ABU8VCE4_9BURK</name>
<feature type="region of interest" description="Disordered" evidence="1">
    <location>
        <begin position="91"/>
        <end position="113"/>
    </location>
</feature>
<evidence type="ECO:0008006" key="5">
    <source>
        <dbReference type="Google" id="ProtNLM"/>
    </source>
</evidence>
<accession>A0ABU8VCE4</accession>
<dbReference type="Proteomes" id="UP001365846">
    <property type="component" value="Unassembled WGS sequence"/>
</dbReference>
<evidence type="ECO:0000313" key="4">
    <source>
        <dbReference type="Proteomes" id="UP001365846"/>
    </source>
</evidence>
<comment type="caution">
    <text evidence="3">The sequence shown here is derived from an EMBL/GenBank/DDBJ whole genome shotgun (WGS) entry which is preliminary data.</text>
</comment>
<protein>
    <recommendedName>
        <fullName evidence="5">PXPV repeat-containing protein</fullName>
    </recommendedName>
</protein>
<evidence type="ECO:0000256" key="1">
    <source>
        <dbReference type="SAM" id="MobiDB-lite"/>
    </source>
</evidence>
<keyword evidence="2" id="KW-0732">Signal</keyword>
<evidence type="ECO:0000256" key="2">
    <source>
        <dbReference type="SAM" id="SignalP"/>
    </source>
</evidence>
<proteinExistence type="predicted"/>
<gene>
    <name evidence="3" type="ORF">WKW77_08725</name>
</gene>
<reference evidence="3 4" key="1">
    <citation type="submission" date="2024-03" db="EMBL/GenBank/DDBJ databases">
        <title>Novel species of the genus Variovorax.</title>
        <authorList>
            <person name="Liu Q."/>
            <person name="Xin Y.-H."/>
        </authorList>
    </citation>
    <scope>NUCLEOTIDE SEQUENCE [LARGE SCALE GENOMIC DNA]</scope>
    <source>
        <strain evidence="3 4">KACC 18899</strain>
    </source>
</reference>
<evidence type="ECO:0000313" key="3">
    <source>
        <dbReference type="EMBL" id="MEJ8811151.1"/>
    </source>
</evidence>
<organism evidence="3 4">
    <name type="scientific">Variovorax ureilyticus</name>
    <dbReference type="NCBI Taxonomy" id="1836198"/>
    <lineage>
        <taxon>Bacteria</taxon>
        <taxon>Pseudomonadati</taxon>
        <taxon>Pseudomonadota</taxon>
        <taxon>Betaproteobacteria</taxon>
        <taxon>Burkholderiales</taxon>
        <taxon>Comamonadaceae</taxon>
        <taxon>Variovorax</taxon>
    </lineage>
</organism>
<dbReference type="EMBL" id="JBBKZU010000003">
    <property type="protein sequence ID" value="MEJ8811151.1"/>
    <property type="molecule type" value="Genomic_DNA"/>
</dbReference>
<keyword evidence="4" id="KW-1185">Reference proteome</keyword>